<name>A0A6H1ZUX1_9ZZZZ</name>
<feature type="region of interest" description="Disordered" evidence="1">
    <location>
        <begin position="1"/>
        <end position="29"/>
    </location>
</feature>
<evidence type="ECO:0000313" key="2">
    <source>
        <dbReference type="EMBL" id="QJA51374.1"/>
    </source>
</evidence>
<reference evidence="2" key="1">
    <citation type="submission" date="2020-03" db="EMBL/GenBank/DDBJ databases">
        <title>The deep terrestrial virosphere.</title>
        <authorList>
            <person name="Holmfeldt K."/>
            <person name="Nilsson E."/>
            <person name="Simone D."/>
            <person name="Lopez-Fernandez M."/>
            <person name="Wu X."/>
            <person name="de Brujin I."/>
            <person name="Lundin D."/>
            <person name="Andersson A."/>
            <person name="Bertilsson S."/>
            <person name="Dopson M."/>
        </authorList>
    </citation>
    <scope>NUCLEOTIDE SEQUENCE</scope>
    <source>
        <strain evidence="2">TM448A02084</strain>
    </source>
</reference>
<dbReference type="GO" id="GO:0003677">
    <property type="term" value="F:DNA binding"/>
    <property type="evidence" value="ECO:0007669"/>
    <property type="project" value="InterPro"/>
</dbReference>
<dbReference type="EMBL" id="MT144257">
    <property type="protein sequence ID" value="QJA51374.1"/>
    <property type="molecule type" value="Genomic_DNA"/>
</dbReference>
<proteinExistence type="predicted"/>
<evidence type="ECO:0000256" key="1">
    <source>
        <dbReference type="SAM" id="MobiDB-lite"/>
    </source>
</evidence>
<dbReference type="Pfam" id="PF03837">
    <property type="entry name" value="RecT"/>
    <property type="match status" value="1"/>
</dbReference>
<dbReference type="GO" id="GO:0006259">
    <property type="term" value="P:DNA metabolic process"/>
    <property type="evidence" value="ECO:0007669"/>
    <property type="project" value="InterPro"/>
</dbReference>
<dbReference type="InterPro" id="IPR018330">
    <property type="entry name" value="RecT_fam"/>
</dbReference>
<accession>A0A6H1ZUX1</accession>
<dbReference type="AlphaFoldDB" id="A0A6H1ZUX1"/>
<sequence>MTKTKKPTPARPDDRTGNTDNDVAAKSGPHALTQYGSRAEISEMATRLTQMLPGVKKLGNTAALALAQVALRMGLNPFVGEIWAIPNKEGTFSLMTGIKGLRRAAHQQADVDGGFYTVYFRHCTEEELDGMTTHQGDIVRACDLIRSGRRARSYLELTHTLPRFTGIGIYRAGEATRMQPLMVARKRAEADALKQAFDLPLVTMEEQEGPETLAEEATWQVTTPPEAEPEPHWTHDVSKLTEFVTWMCTEQALTLAQIQAALSSDQPHEWPNDVDECRRLVDKWIAAQIHDHPPSMTAPQAQAELFGEE</sequence>
<protein>
    <submittedName>
        <fullName evidence="2">Putative DNA recombination protein</fullName>
    </submittedName>
</protein>
<gene>
    <name evidence="2" type="ORF">TM448A02084_0012</name>
</gene>
<organism evidence="2">
    <name type="scientific">viral metagenome</name>
    <dbReference type="NCBI Taxonomy" id="1070528"/>
    <lineage>
        <taxon>unclassified sequences</taxon>
        <taxon>metagenomes</taxon>
        <taxon>organismal metagenomes</taxon>
    </lineage>
</organism>